<feature type="binding site" evidence="7">
    <location>
        <position position="117"/>
    </location>
    <ligand>
        <name>Zn(2+)</name>
        <dbReference type="ChEBI" id="CHEBI:29105"/>
        <note>ligand shared between dimeric partners</note>
    </ligand>
</feature>
<keyword evidence="7" id="KW-0862">Zinc</keyword>
<feature type="binding site" evidence="7">
    <location>
        <position position="94"/>
    </location>
    <ligand>
        <name>Mg(2+)</name>
        <dbReference type="ChEBI" id="CHEBI:18420"/>
    </ligand>
</feature>
<keyword evidence="4 7" id="KW-0028">Amino-acid biosynthesis</keyword>
<evidence type="ECO:0000256" key="7">
    <source>
        <dbReference type="HAMAP-Rule" id="MF_01021"/>
    </source>
</evidence>
<comment type="pathway">
    <text evidence="2 7">Amino-acid biosynthesis; L-histidine biosynthesis; L-histidine from 5-phospho-alpha-D-ribose 1-diphosphate: step 3/9.</text>
</comment>
<dbReference type="SUPFAM" id="SSF141734">
    <property type="entry name" value="HisI-like"/>
    <property type="match status" value="1"/>
</dbReference>
<accession>A0ABV8UCQ2</accession>
<keyword evidence="7" id="KW-0460">Magnesium</keyword>
<evidence type="ECO:0000256" key="1">
    <source>
        <dbReference type="ARBA" id="ARBA00000024"/>
    </source>
</evidence>
<gene>
    <name evidence="7 9" type="primary">hisI</name>
    <name evidence="9" type="ORF">ACFO5Q_14180</name>
</gene>
<comment type="subunit">
    <text evidence="7">Homodimer.</text>
</comment>
<evidence type="ECO:0000256" key="4">
    <source>
        <dbReference type="ARBA" id="ARBA00022605"/>
    </source>
</evidence>
<dbReference type="GO" id="GO:0004635">
    <property type="term" value="F:phosphoribosyl-AMP cyclohydrolase activity"/>
    <property type="evidence" value="ECO:0007669"/>
    <property type="project" value="UniProtKB-EC"/>
</dbReference>
<proteinExistence type="inferred from homology"/>
<feature type="binding site" evidence="7">
    <location>
        <position position="92"/>
    </location>
    <ligand>
        <name>Mg(2+)</name>
        <dbReference type="ChEBI" id="CHEBI:18420"/>
    </ligand>
</feature>
<dbReference type="PANTHER" id="PTHR42945:SF1">
    <property type="entry name" value="HISTIDINE BIOSYNTHESIS BIFUNCTIONAL PROTEIN HIS7"/>
    <property type="match status" value="1"/>
</dbReference>
<organism evidence="9 10">
    <name type="scientific">Kordiimonas lipolytica</name>
    <dbReference type="NCBI Taxonomy" id="1662421"/>
    <lineage>
        <taxon>Bacteria</taxon>
        <taxon>Pseudomonadati</taxon>
        <taxon>Pseudomonadota</taxon>
        <taxon>Alphaproteobacteria</taxon>
        <taxon>Kordiimonadales</taxon>
        <taxon>Kordiimonadaceae</taxon>
        <taxon>Kordiimonas</taxon>
    </lineage>
</organism>
<keyword evidence="3 7" id="KW-0963">Cytoplasm</keyword>
<keyword evidence="6 7" id="KW-0368">Histidine biosynthesis</keyword>
<comment type="subcellular location">
    <subcellularLocation>
        <location evidence="7">Cytoplasm</location>
    </subcellularLocation>
</comment>
<dbReference type="NCBIfam" id="NF000768">
    <property type="entry name" value="PRK00051.1"/>
    <property type="match status" value="1"/>
</dbReference>
<dbReference type="EMBL" id="JBHSCR010000014">
    <property type="protein sequence ID" value="MFC4348998.1"/>
    <property type="molecule type" value="Genomic_DNA"/>
</dbReference>
<evidence type="ECO:0000256" key="6">
    <source>
        <dbReference type="ARBA" id="ARBA00023102"/>
    </source>
</evidence>
<keyword evidence="5 7" id="KW-0378">Hydrolase</keyword>
<comment type="similarity">
    <text evidence="7">Belongs to the PRA-CH family.</text>
</comment>
<protein>
    <recommendedName>
        <fullName evidence="7">Phosphoribosyl-AMP cyclohydrolase</fullName>
        <shortName evidence="7">PRA-CH</shortName>
        <ecNumber evidence="7">3.5.4.19</ecNumber>
    </recommendedName>
</protein>
<comment type="cofactor">
    <cofactor evidence="7">
        <name>Zn(2+)</name>
        <dbReference type="ChEBI" id="CHEBI:29105"/>
    </cofactor>
    <text evidence="7">Binds 1 zinc ion per subunit.</text>
</comment>
<dbReference type="InterPro" id="IPR038019">
    <property type="entry name" value="PRib_AMP_CycHydrolase_sf"/>
</dbReference>
<dbReference type="InterPro" id="IPR002496">
    <property type="entry name" value="PRib_AMP_CycHydrolase_dom"/>
</dbReference>
<feature type="domain" description="Phosphoribosyl-AMP cyclohydrolase" evidence="8">
    <location>
        <begin position="45"/>
        <end position="119"/>
    </location>
</feature>
<evidence type="ECO:0000313" key="9">
    <source>
        <dbReference type="EMBL" id="MFC4348998.1"/>
    </source>
</evidence>
<dbReference type="HAMAP" id="MF_01021">
    <property type="entry name" value="HisI"/>
    <property type="match status" value="1"/>
</dbReference>
<feature type="binding site" evidence="7">
    <location>
        <position position="96"/>
    </location>
    <ligand>
        <name>Mg(2+)</name>
        <dbReference type="ChEBI" id="CHEBI:18420"/>
    </ligand>
</feature>
<sequence>MTKIQFADRADRKTVETGDAFAPKFDDQGLIPVVTTCATTGRVLMQAWMNAEAIERTIETGEAHYFSRSRQELWHKGATSGEFQLVKEFRTDCDQDALWLVVEQKGGKCCHVGHPSCFYRSITVNIPVSDTEPPKLNTDD</sequence>
<dbReference type="InterPro" id="IPR026660">
    <property type="entry name" value="PRA-CH"/>
</dbReference>
<evidence type="ECO:0000256" key="2">
    <source>
        <dbReference type="ARBA" id="ARBA00005169"/>
    </source>
</evidence>
<dbReference type="Pfam" id="PF01502">
    <property type="entry name" value="PRA-CH"/>
    <property type="match status" value="1"/>
</dbReference>
<dbReference type="EC" id="3.5.4.19" evidence="7"/>
<evidence type="ECO:0000259" key="8">
    <source>
        <dbReference type="Pfam" id="PF01502"/>
    </source>
</evidence>
<dbReference type="RefSeq" id="WP_068143735.1">
    <property type="nucleotide sequence ID" value="NZ_JBHSCR010000014.1"/>
</dbReference>
<feature type="binding site" evidence="7">
    <location>
        <position position="93"/>
    </location>
    <ligand>
        <name>Zn(2+)</name>
        <dbReference type="ChEBI" id="CHEBI:29105"/>
        <note>ligand shared between dimeric partners</note>
    </ligand>
</feature>
<evidence type="ECO:0000313" key="10">
    <source>
        <dbReference type="Proteomes" id="UP001595776"/>
    </source>
</evidence>
<dbReference type="Gene3D" id="3.10.20.810">
    <property type="entry name" value="Phosphoribosyl-AMP cyclohydrolase"/>
    <property type="match status" value="1"/>
</dbReference>
<comment type="cofactor">
    <cofactor evidence="7">
        <name>Mg(2+)</name>
        <dbReference type="ChEBI" id="CHEBI:18420"/>
    </cofactor>
    <text evidence="7">Binds 1 Mg(2+) ion per subunit.</text>
</comment>
<evidence type="ECO:0000256" key="3">
    <source>
        <dbReference type="ARBA" id="ARBA00022490"/>
    </source>
</evidence>
<comment type="caution">
    <text evidence="9">The sequence shown here is derived from an EMBL/GenBank/DDBJ whole genome shotgun (WGS) entry which is preliminary data.</text>
</comment>
<comment type="catalytic activity">
    <reaction evidence="1 7">
        <text>1-(5-phospho-beta-D-ribosyl)-5'-AMP + H2O = 1-(5-phospho-beta-D-ribosyl)-5-[(5-phospho-beta-D-ribosylamino)methylideneamino]imidazole-4-carboxamide</text>
        <dbReference type="Rhea" id="RHEA:20049"/>
        <dbReference type="ChEBI" id="CHEBI:15377"/>
        <dbReference type="ChEBI" id="CHEBI:58435"/>
        <dbReference type="ChEBI" id="CHEBI:59457"/>
        <dbReference type="EC" id="3.5.4.19"/>
    </reaction>
</comment>
<dbReference type="PANTHER" id="PTHR42945">
    <property type="entry name" value="HISTIDINE BIOSYNTHESIS BIFUNCTIONAL PROTEIN"/>
    <property type="match status" value="1"/>
</dbReference>
<evidence type="ECO:0000256" key="5">
    <source>
        <dbReference type="ARBA" id="ARBA00022801"/>
    </source>
</evidence>
<feature type="binding site" evidence="7">
    <location>
        <position position="110"/>
    </location>
    <ligand>
        <name>Zn(2+)</name>
        <dbReference type="ChEBI" id="CHEBI:29105"/>
        <note>ligand shared between dimeric partners</note>
    </ligand>
</feature>
<dbReference type="Proteomes" id="UP001595776">
    <property type="component" value="Unassembled WGS sequence"/>
</dbReference>
<comment type="function">
    <text evidence="7">Catalyzes the hydrolysis of the adenine ring of phosphoribosyl-AMP.</text>
</comment>
<name>A0ABV8UCQ2_9PROT</name>
<keyword evidence="7" id="KW-0479">Metal-binding</keyword>
<keyword evidence="10" id="KW-1185">Reference proteome</keyword>
<reference evidence="10" key="1">
    <citation type="journal article" date="2019" name="Int. J. Syst. Evol. Microbiol.">
        <title>The Global Catalogue of Microorganisms (GCM) 10K type strain sequencing project: providing services to taxonomists for standard genome sequencing and annotation.</title>
        <authorList>
            <consortium name="The Broad Institute Genomics Platform"/>
            <consortium name="The Broad Institute Genome Sequencing Center for Infectious Disease"/>
            <person name="Wu L."/>
            <person name="Ma J."/>
        </authorList>
    </citation>
    <scope>NUCLEOTIDE SEQUENCE [LARGE SCALE GENOMIC DNA]</scope>
    <source>
        <strain evidence="10">CGMCC 1.15304</strain>
    </source>
</reference>